<comment type="caution">
    <text evidence="1">The sequence shown here is derived from an EMBL/GenBank/DDBJ whole genome shotgun (WGS) entry which is preliminary data.</text>
</comment>
<gene>
    <name evidence="1" type="ORF">HCN08_24195</name>
</gene>
<evidence type="ECO:0000313" key="2">
    <source>
        <dbReference type="Proteomes" id="UP000734511"/>
    </source>
</evidence>
<name>A0ABX0ZU15_9ACTN</name>
<reference evidence="1 2" key="1">
    <citation type="submission" date="2020-03" db="EMBL/GenBank/DDBJ databases">
        <title>WGS of actinomycetes isolated from Thailand.</title>
        <authorList>
            <person name="Thawai C."/>
        </authorList>
    </citation>
    <scope>NUCLEOTIDE SEQUENCE [LARGE SCALE GENOMIC DNA]</scope>
    <source>
        <strain evidence="1 2">PRB2-1</strain>
    </source>
</reference>
<dbReference type="SUPFAM" id="SSF53756">
    <property type="entry name" value="UDP-Glycosyltransferase/glycogen phosphorylase"/>
    <property type="match status" value="1"/>
</dbReference>
<proteinExistence type="predicted"/>
<organism evidence="1 2">
    <name type="scientific">Actinacidiphila epipremni</name>
    <dbReference type="NCBI Taxonomy" id="2053013"/>
    <lineage>
        <taxon>Bacteria</taxon>
        <taxon>Bacillati</taxon>
        <taxon>Actinomycetota</taxon>
        <taxon>Actinomycetes</taxon>
        <taxon>Kitasatosporales</taxon>
        <taxon>Streptomycetaceae</taxon>
        <taxon>Actinacidiphila</taxon>
    </lineage>
</organism>
<dbReference type="Gene3D" id="3.40.50.2000">
    <property type="entry name" value="Glycogen Phosphorylase B"/>
    <property type="match status" value="1"/>
</dbReference>
<evidence type="ECO:0000313" key="1">
    <source>
        <dbReference type="EMBL" id="NJP46485.1"/>
    </source>
</evidence>
<sequence>MTAPALVLVEPGAHRAGGHRHRTLTALAASHGNTVVVAPREVAAETREALRAAGARTTRPRGALPTLLVALGLATAATAEAAVRAVALSGSSPQSVRRFPHQVMLVSRCLIEAACIRTGRRLAGPSSAVVVLSASEALHGAAALLAGPHTRFVHEVVTTEDTALRLVGRLARRGERRVQMLAPTEAVRDDLATRFPRLPVRVRPFAIADEGDRLARPEREQARKALGIPSAAAVVCLVGGWWPYKDFAVVETALAQLDVPVHVVVAGAPLHTSVLDRWFLLPRVRLHVVPGPVSEPDIRAVYAASDAALVTRRPGTEKESGLVVDALRLGVPLIVSDHDAALAAALAGRGWARVFRSGDGAALARALNGLARSPLPRPPRRGGAEFGVPTSVEQVRFLTLPEELR</sequence>
<protein>
    <submittedName>
        <fullName evidence="1">Glycosyltransferase family 4 protein</fullName>
    </submittedName>
</protein>
<dbReference type="EMBL" id="JAATEJ010000022">
    <property type="protein sequence ID" value="NJP46485.1"/>
    <property type="molecule type" value="Genomic_DNA"/>
</dbReference>
<accession>A0ABX0ZU15</accession>
<keyword evidence="2" id="KW-1185">Reference proteome</keyword>
<dbReference type="Proteomes" id="UP000734511">
    <property type="component" value="Unassembled WGS sequence"/>
</dbReference>
<dbReference type="RefSeq" id="WP_167985347.1">
    <property type="nucleotide sequence ID" value="NZ_JAATEJ010000022.1"/>
</dbReference>